<dbReference type="Gene3D" id="3.90.79.10">
    <property type="entry name" value="Nucleoside Triphosphate Pyrophosphohydrolase"/>
    <property type="match status" value="1"/>
</dbReference>
<dbReference type="SUPFAM" id="SSF55811">
    <property type="entry name" value="Nudix"/>
    <property type="match status" value="1"/>
</dbReference>
<dbReference type="PANTHER" id="PTHR21340:SF0">
    <property type="entry name" value="BIS(5'-NUCLEOSYL)-TETRAPHOSPHATASE [ASYMMETRICAL]"/>
    <property type="match status" value="1"/>
</dbReference>
<organism evidence="3 4">
    <name type="scientific">Fusarium sporotrichioides</name>
    <dbReference type="NCBI Taxonomy" id="5514"/>
    <lineage>
        <taxon>Eukaryota</taxon>
        <taxon>Fungi</taxon>
        <taxon>Dikarya</taxon>
        <taxon>Ascomycota</taxon>
        <taxon>Pezizomycotina</taxon>
        <taxon>Sordariomycetes</taxon>
        <taxon>Hypocreomycetidae</taxon>
        <taxon>Hypocreales</taxon>
        <taxon>Nectriaceae</taxon>
        <taxon>Fusarium</taxon>
    </lineage>
</organism>
<dbReference type="InterPro" id="IPR020084">
    <property type="entry name" value="NUDIX_hydrolase_CS"/>
</dbReference>
<dbReference type="EMBL" id="PXOF01000118">
    <property type="protein sequence ID" value="RGP64308.1"/>
    <property type="molecule type" value="Genomic_DNA"/>
</dbReference>
<accession>A0A395RVX7</accession>
<dbReference type="Pfam" id="PF00293">
    <property type="entry name" value="NUDIX"/>
    <property type="match status" value="1"/>
</dbReference>
<dbReference type="Proteomes" id="UP000266152">
    <property type="component" value="Unassembled WGS sequence"/>
</dbReference>
<reference evidence="3 4" key="1">
    <citation type="journal article" date="2018" name="PLoS Pathog.">
        <title>Evolution of structural diversity of trichothecenes, a family of toxins produced by plant pathogenic and entomopathogenic fungi.</title>
        <authorList>
            <person name="Proctor R.H."/>
            <person name="McCormick S.P."/>
            <person name="Kim H.S."/>
            <person name="Cardoza R.E."/>
            <person name="Stanley A.M."/>
            <person name="Lindo L."/>
            <person name="Kelly A."/>
            <person name="Brown D.W."/>
            <person name="Lee T."/>
            <person name="Vaughan M.M."/>
            <person name="Alexander N.J."/>
            <person name="Busman M."/>
            <person name="Gutierrez S."/>
        </authorList>
    </citation>
    <scope>NUCLEOTIDE SEQUENCE [LARGE SCALE GENOMIC DNA]</scope>
    <source>
        <strain evidence="3 4">NRRL 3299</strain>
    </source>
</reference>
<dbReference type="GO" id="GO:0004081">
    <property type="term" value="F:bis(5'-nucleosyl)-tetraphosphatase (asymmetrical) activity"/>
    <property type="evidence" value="ECO:0007669"/>
    <property type="project" value="TreeGrafter"/>
</dbReference>
<dbReference type="InterPro" id="IPR000086">
    <property type="entry name" value="NUDIX_hydrolase_dom"/>
</dbReference>
<sequence length="174" mass="19290">MESIGQTLHLSDQFVISCGTVTLDVERSKILLIRWRKTDEIFLPKGRKDVNESLEKTALRETFEETGVQAQLLPAAINTLATTPSSQNCPSGLATEPIAVSQRMHNGILKIIFWYITSADSTITPVQGTQQPDEQFDTIWEDLSNIDSTISFLDDQRIVRAAIDAVQRGVTQAA</sequence>
<dbReference type="InterPro" id="IPR015797">
    <property type="entry name" value="NUDIX_hydrolase-like_dom_sf"/>
</dbReference>
<evidence type="ECO:0000313" key="3">
    <source>
        <dbReference type="EMBL" id="RGP64308.1"/>
    </source>
</evidence>
<gene>
    <name evidence="3" type="ORF">FSPOR_8128</name>
</gene>
<dbReference type="AlphaFoldDB" id="A0A395RVX7"/>
<dbReference type="PROSITE" id="PS51462">
    <property type="entry name" value="NUDIX"/>
    <property type="match status" value="1"/>
</dbReference>
<keyword evidence="4" id="KW-1185">Reference proteome</keyword>
<dbReference type="PANTHER" id="PTHR21340">
    <property type="entry name" value="DIADENOSINE 5,5-P1,P4-TETRAPHOSPHATE PYROPHOSPHOHYDROLASE MUTT"/>
    <property type="match status" value="1"/>
</dbReference>
<keyword evidence="1" id="KW-0378">Hydrolase</keyword>
<dbReference type="PROSITE" id="PS00893">
    <property type="entry name" value="NUDIX_BOX"/>
    <property type="match status" value="1"/>
</dbReference>
<evidence type="ECO:0000259" key="2">
    <source>
        <dbReference type="PROSITE" id="PS51462"/>
    </source>
</evidence>
<feature type="domain" description="Nudix hydrolase" evidence="2">
    <location>
        <begin position="13"/>
        <end position="167"/>
    </location>
</feature>
<proteinExistence type="predicted"/>
<protein>
    <submittedName>
        <fullName evidence="3">Nudix domain-containing</fullName>
    </submittedName>
</protein>
<dbReference type="InterPro" id="IPR051325">
    <property type="entry name" value="Nudix_hydrolase_domain"/>
</dbReference>
<comment type="caution">
    <text evidence="3">The sequence shown here is derived from an EMBL/GenBank/DDBJ whole genome shotgun (WGS) entry which is preliminary data.</text>
</comment>
<name>A0A395RVX7_FUSSP</name>
<evidence type="ECO:0000313" key="4">
    <source>
        <dbReference type="Proteomes" id="UP000266152"/>
    </source>
</evidence>
<evidence type="ECO:0000256" key="1">
    <source>
        <dbReference type="ARBA" id="ARBA00022801"/>
    </source>
</evidence>
<dbReference type="GO" id="GO:0006754">
    <property type="term" value="P:ATP biosynthetic process"/>
    <property type="evidence" value="ECO:0007669"/>
    <property type="project" value="TreeGrafter"/>
</dbReference>
<dbReference type="GO" id="GO:0006167">
    <property type="term" value="P:AMP biosynthetic process"/>
    <property type="evidence" value="ECO:0007669"/>
    <property type="project" value="TreeGrafter"/>
</dbReference>